<reference evidence="1 2" key="1">
    <citation type="submission" date="2023-02" db="EMBL/GenBank/DDBJ databases">
        <title>Entomopathogenic bacteria.</title>
        <authorList>
            <person name="Machado R.A."/>
        </authorList>
    </citation>
    <scope>NUCLEOTIDE SEQUENCE [LARGE SCALE GENOMIC DNA]</scope>
    <source>
        <strain evidence="1 2">XENO-10</strain>
    </source>
</reference>
<organism evidence="1 2">
    <name type="scientific">Xenorhabdus yunnanensis</name>
    <dbReference type="NCBI Taxonomy" id="3025878"/>
    <lineage>
        <taxon>Bacteria</taxon>
        <taxon>Pseudomonadati</taxon>
        <taxon>Pseudomonadota</taxon>
        <taxon>Gammaproteobacteria</taxon>
        <taxon>Enterobacterales</taxon>
        <taxon>Morganellaceae</taxon>
        <taxon>Xenorhabdus</taxon>
    </lineage>
</organism>
<dbReference type="InterPro" id="IPR011856">
    <property type="entry name" value="tRNA_endonuc-like_dom_sf"/>
</dbReference>
<evidence type="ECO:0008006" key="3">
    <source>
        <dbReference type="Google" id="ProtNLM"/>
    </source>
</evidence>
<evidence type="ECO:0000313" key="2">
    <source>
        <dbReference type="Proteomes" id="UP001217178"/>
    </source>
</evidence>
<sequence>MARTPESKVKKQVDSLLARVGAYVLTPTTGGFGRSGHADRICCVPDVQGGLGSFLAVEVKAGKNKPTALQCRRLLSTLDAGGYAAVVNETNLPVFHTWLRAIHNGTLDGPRYLLPNGVTLSINTKVGK</sequence>
<dbReference type="RefSeq" id="WP_273555108.1">
    <property type="nucleotide sequence ID" value="NZ_JAQRFI010000022.1"/>
</dbReference>
<comment type="caution">
    <text evidence="1">The sequence shown here is derived from an EMBL/GenBank/DDBJ whole genome shotgun (WGS) entry which is preliminary data.</text>
</comment>
<dbReference type="EMBL" id="JAQRFI010000022">
    <property type="protein sequence ID" value="MDC9589792.1"/>
    <property type="molecule type" value="Genomic_DNA"/>
</dbReference>
<evidence type="ECO:0000313" key="1">
    <source>
        <dbReference type="EMBL" id="MDC9589792.1"/>
    </source>
</evidence>
<dbReference type="Gene3D" id="3.40.1350.10">
    <property type="match status" value="1"/>
</dbReference>
<protein>
    <recommendedName>
        <fullName evidence="3">VRR-NUC domain-containing protein</fullName>
    </recommendedName>
</protein>
<name>A0ABT5LFB5_9GAMM</name>
<accession>A0ABT5LFB5</accession>
<dbReference type="Proteomes" id="UP001217178">
    <property type="component" value="Unassembled WGS sequence"/>
</dbReference>
<gene>
    <name evidence="1" type="ORF">PSI23_10905</name>
</gene>
<proteinExistence type="predicted"/>
<keyword evidence="2" id="KW-1185">Reference proteome</keyword>